<feature type="transmembrane region" description="Helical" evidence="1">
    <location>
        <begin position="108"/>
        <end position="126"/>
    </location>
</feature>
<reference evidence="2 3" key="1">
    <citation type="submission" date="2020-08" db="EMBL/GenBank/DDBJ databases">
        <authorList>
            <person name="Liu C."/>
            <person name="Sun Q."/>
        </authorList>
    </citation>
    <scope>NUCLEOTIDE SEQUENCE [LARGE SCALE GENOMIC DNA]</scope>
    <source>
        <strain evidence="2 3">NSJ-57</strain>
    </source>
</reference>
<keyword evidence="1" id="KW-0812">Transmembrane</keyword>
<keyword evidence="1" id="KW-0472">Membrane</keyword>
<dbReference type="AlphaFoldDB" id="A0A7G9GUQ5"/>
<protein>
    <submittedName>
        <fullName evidence="2">Uncharacterized protein</fullName>
    </submittedName>
</protein>
<dbReference type="Proteomes" id="UP000515913">
    <property type="component" value="Chromosome"/>
</dbReference>
<keyword evidence="3" id="KW-1185">Reference proteome</keyword>
<sequence>MIYILSLLGILVENSLPFSANVYIITLSFFIYLVSMKQKRALAIVGVISLLISLQTDSFLRLFMILVLSYFIVSYIFVNLSYRKVNIVVISLIQIAIYAIMTLKNIKIDYLIINFIGCMILNYMYIKISEKKESIRG</sequence>
<dbReference type="RefSeq" id="WP_101474092.1">
    <property type="nucleotide sequence ID" value="NZ_CP060637.1"/>
</dbReference>
<accession>A0A7G9GUQ5</accession>
<feature type="transmembrane region" description="Helical" evidence="1">
    <location>
        <begin position="41"/>
        <end position="56"/>
    </location>
</feature>
<proteinExistence type="predicted"/>
<dbReference type="KEGG" id="fho:H9Q81_05975"/>
<keyword evidence="1" id="KW-1133">Transmembrane helix</keyword>
<organism evidence="2 3">
    <name type="scientific">Fusobacterium hominis</name>
    <dbReference type="NCBI Taxonomy" id="2764326"/>
    <lineage>
        <taxon>Bacteria</taxon>
        <taxon>Fusobacteriati</taxon>
        <taxon>Fusobacteriota</taxon>
        <taxon>Fusobacteriia</taxon>
        <taxon>Fusobacteriales</taxon>
        <taxon>Fusobacteriaceae</taxon>
        <taxon>Fusobacterium</taxon>
    </lineage>
</organism>
<dbReference type="EMBL" id="CP060637">
    <property type="protein sequence ID" value="QNM14537.1"/>
    <property type="molecule type" value="Genomic_DNA"/>
</dbReference>
<feature type="transmembrane region" description="Helical" evidence="1">
    <location>
        <begin position="62"/>
        <end position="78"/>
    </location>
</feature>
<evidence type="ECO:0000313" key="2">
    <source>
        <dbReference type="EMBL" id="QNM14537.1"/>
    </source>
</evidence>
<feature type="transmembrane region" description="Helical" evidence="1">
    <location>
        <begin position="85"/>
        <end position="102"/>
    </location>
</feature>
<name>A0A7G9GUQ5_9FUSO</name>
<feature type="transmembrane region" description="Helical" evidence="1">
    <location>
        <begin position="15"/>
        <end position="34"/>
    </location>
</feature>
<evidence type="ECO:0000256" key="1">
    <source>
        <dbReference type="SAM" id="Phobius"/>
    </source>
</evidence>
<gene>
    <name evidence="2" type="ORF">H9Q81_05975</name>
</gene>
<evidence type="ECO:0000313" key="3">
    <source>
        <dbReference type="Proteomes" id="UP000515913"/>
    </source>
</evidence>